<evidence type="ECO:0000256" key="3">
    <source>
        <dbReference type="PIRSR" id="PIRSR001235-1"/>
    </source>
</evidence>
<feature type="domain" description="Peptidase M20 dimerisation" evidence="6">
    <location>
        <begin position="233"/>
        <end position="328"/>
    </location>
</feature>
<sequence length="428" mass="43969">MLAAAAAVPLAVAATGAAPAVRVNGPRLETTLEQLSTFGRPPGTGFEGGVNRTAYSDADIAGRAYVMGLMRDAGLNPVIDPAGNIIGRRAGTKSGLKPIIIGSHIDSVRAGGNFDGDLGSMGALEVLRTLDDHGLKTRHPVEMAIWSNEEGGTCGSTAFAGKTAPGALDNTYYGITLRDGLKRIGGDPDRLAEAARAPGSIHTYLELHIEQGGILAKAGIPIGVVDGIVAIDRYDVEIKGFANHAGTTPMAGRHNALIAASQLVLAVDTVVKTEPGRQVGTVGQLAVFPNAPNVIPGRVTLTVELRDLSEAKVAALGQAVQARAREIATATGTEIVFHPTEQVRAALANPAVQAKIEAAAKQLGLAYMHLPSGAGHDAQLLAFLGPMGMIFVPSVAGISHSPKELTAWSDCANGANVLLQTLLAVDAG</sequence>
<evidence type="ECO:0000256" key="1">
    <source>
        <dbReference type="ARBA" id="ARBA00006153"/>
    </source>
</evidence>
<dbReference type="NCBIfam" id="TIGR01879">
    <property type="entry name" value="hydantase"/>
    <property type="match status" value="1"/>
</dbReference>
<dbReference type="AlphaFoldDB" id="A0A4Y9ETT4"/>
<reference evidence="7 8" key="1">
    <citation type="submission" date="2019-02" db="EMBL/GenBank/DDBJ databases">
        <title>Polymorphobacter sp. isolated from the lake at the Tibet of China.</title>
        <authorList>
            <person name="Li A."/>
        </authorList>
    </citation>
    <scope>NUCLEOTIDE SEQUENCE [LARGE SCALE GENOMIC DNA]</scope>
    <source>
        <strain evidence="7 8">DJ1R-1</strain>
    </source>
</reference>
<feature type="chain" id="PRO_5021224376" evidence="5">
    <location>
        <begin position="21"/>
        <end position="428"/>
    </location>
</feature>
<keyword evidence="3" id="KW-0862">Zinc</keyword>
<keyword evidence="3" id="KW-0479">Metal-binding</keyword>
<dbReference type="GO" id="GO:0016813">
    <property type="term" value="F:hydrolase activity, acting on carbon-nitrogen (but not peptide) bonds, in linear amidines"/>
    <property type="evidence" value="ECO:0007669"/>
    <property type="project" value="InterPro"/>
</dbReference>
<dbReference type="SUPFAM" id="SSF53187">
    <property type="entry name" value="Zn-dependent exopeptidases"/>
    <property type="match status" value="1"/>
</dbReference>
<dbReference type="Pfam" id="PF07687">
    <property type="entry name" value="M20_dimer"/>
    <property type="match status" value="1"/>
</dbReference>
<gene>
    <name evidence="7" type="ORF">EUV02_03210</name>
</gene>
<dbReference type="InterPro" id="IPR011650">
    <property type="entry name" value="Peptidase_M20_dimer"/>
</dbReference>
<evidence type="ECO:0000259" key="6">
    <source>
        <dbReference type="Pfam" id="PF07687"/>
    </source>
</evidence>
<evidence type="ECO:0000313" key="7">
    <source>
        <dbReference type="EMBL" id="TFU06629.1"/>
    </source>
</evidence>
<dbReference type="GO" id="GO:0046872">
    <property type="term" value="F:metal ion binding"/>
    <property type="evidence" value="ECO:0007669"/>
    <property type="project" value="UniProtKB-KW"/>
</dbReference>
<evidence type="ECO:0000256" key="5">
    <source>
        <dbReference type="SAM" id="SignalP"/>
    </source>
</evidence>
<dbReference type="Gene3D" id="3.40.630.10">
    <property type="entry name" value="Zn peptidases"/>
    <property type="match status" value="1"/>
</dbReference>
<dbReference type="EMBL" id="SIHO01000001">
    <property type="protein sequence ID" value="TFU06629.1"/>
    <property type="molecule type" value="Genomic_DNA"/>
</dbReference>
<feature type="binding site" evidence="4">
    <location>
        <position position="306"/>
    </location>
    <ligand>
        <name>allantoate</name>
        <dbReference type="ChEBI" id="CHEBI:17536"/>
    </ligand>
</feature>
<comment type="similarity">
    <text evidence="1">Belongs to the peptidase M20 family.</text>
</comment>
<feature type="binding site" evidence="3">
    <location>
        <position position="115"/>
    </location>
    <ligand>
        <name>Zn(2+)</name>
        <dbReference type="ChEBI" id="CHEBI:29105"/>
        <label>1</label>
    </ligand>
</feature>
<feature type="signal peptide" evidence="5">
    <location>
        <begin position="1"/>
        <end position="20"/>
    </location>
</feature>
<organism evidence="7 8">
    <name type="scientific">Glacieibacterium arshaanense</name>
    <dbReference type="NCBI Taxonomy" id="2511025"/>
    <lineage>
        <taxon>Bacteria</taxon>
        <taxon>Pseudomonadati</taxon>
        <taxon>Pseudomonadota</taxon>
        <taxon>Alphaproteobacteria</taxon>
        <taxon>Sphingomonadales</taxon>
        <taxon>Sphingosinicellaceae</taxon>
        <taxon>Glacieibacterium</taxon>
    </lineage>
</organism>
<dbReference type="NCBIfam" id="NF006771">
    <property type="entry name" value="PRK09290.1-5"/>
    <property type="match status" value="1"/>
</dbReference>
<feature type="binding site" evidence="3">
    <location>
        <position position="150"/>
    </location>
    <ligand>
        <name>Zn(2+)</name>
        <dbReference type="ChEBI" id="CHEBI:29105"/>
        <label>2</label>
    </ligand>
</feature>
<comment type="caution">
    <text evidence="7">The sequence shown here is derived from an EMBL/GenBank/DDBJ whole genome shotgun (WGS) entry which is preliminary data.</text>
</comment>
<dbReference type="PANTHER" id="PTHR32494">
    <property type="entry name" value="ALLANTOATE DEIMINASE-RELATED"/>
    <property type="match status" value="1"/>
</dbReference>
<keyword evidence="8" id="KW-1185">Reference proteome</keyword>
<keyword evidence="5" id="KW-0732">Signal</keyword>
<dbReference type="Gene3D" id="3.30.70.360">
    <property type="match status" value="1"/>
</dbReference>
<dbReference type="OrthoDB" id="9808195at2"/>
<feature type="binding site" evidence="3">
    <location>
        <position position="115"/>
    </location>
    <ligand>
        <name>Zn(2+)</name>
        <dbReference type="ChEBI" id="CHEBI:29105"/>
        <label>2</label>
    </ligand>
</feature>
<dbReference type="InterPro" id="IPR002933">
    <property type="entry name" value="Peptidase_M20"/>
</dbReference>
<protein>
    <submittedName>
        <fullName evidence="7">Zn-dependent hydrolase</fullName>
    </submittedName>
</protein>
<dbReference type="InterPro" id="IPR036264">
    <property type="entry name" value="Bact_exopeptidase_dim_dom"/>
</dbReference>
<dbReference type="Pfam" id="PF01546">
    <property type="entry name" value="Peptidase_M20"/>
    <property type="match status" value="1"/>
</dbReference>
<dbReference type="PANTHER" id="PTHR32494:SF5">
    <property type="entry name" value="ALLANTOATE AMIDOHYDROLASE"/>
    <property type="match status" value="1"/>
</dbReference>
<comment type="cofactor">
    <cofactor evidence="3">
        <name>Zn(2+)</name>
        <dbReference type="ChEBI" id="CHEBI:29105"/>
    </cofactor>
    <text evidence="3">Binds 2 Zn(2+) ions per subunit.</text>
</comment>
<dbReference type="Proteomes" id="UP000297737">
    <property type="component" value="Unassembled WGS sequence"/>
</dbReference>
<evidence type="ECO:0000313" key="8">
    <source>
        <dbReference type="Proteomes" id="UP000297737"/>
    </source>
</evidence>
<name>A0A4Y9ETT4_9SPHN</name>
<feature type="binding site" evidence="4">
    <location>
        <position position="233"/>
    </location>
    <ligand>
        <name>allantoate</name>
        <dbReference type="ChEBI" id="CHEBI:17536"/>
    </ligand>
</feature>
<keyword evidence="2 7" id="KW-0378">Hydrolase</keyword>
<feature type="binding site" evidence="3">
    <location>
        <position position="208"/>
    </location>
    <ligand>
        <name>Zn(2+)</name>
        <dbReference type="ChEBI" id="CHEBI:29105"/>
        <label>1</label>
    </ligand>
</feature>
<dbReference type="InterPro" id="IPR010158">
    <property type="entry name" value="Amidase_Cbmase"/>
</dbReference>
<dbReference type="PIRSF" id="PIRSF001235">
    <property type="entry name" value="Amidase_carbamoylase"/>
    <property type="match status" value="1"/>
</dbReference>
<feature type="binding site" evidence="3">
    <location>
        <position position="104"/>
    </location>
    <ligand>
        <name>Zn(2+)</name>
        <dbReference type="ChEBI" id="CHEBI:29105"/>
        <label>1</label>
    </ligand>
</feature>
<feature type="binding site" evidence="3">
    <location>
        <position position="400"/>
    </location>
    <ligand>
        <name>Zn(2+)</name>
        <dbReference type="ChEBI" id="CHEBI:29105"/>
        <label>2</label>
    </ligand>
</feature>
<feature type="binding site" evidence="4">
    <location>
        <position position="293"/>
    </location>
    <ligand>
        <name>allantoate</name>
        <dbReference type="ChEBI" id="CHEBI:17536"/>
    </ligand>
</feature>
<dbReference type="SUPFAM" id="SSF55031">
    <property type="entry name" value="Bacterial exopeptidase dimerisation domain"/>
    <property type="match status" value="1"/>
</dbReference>
<dbReference type="CDD" id="cd03884">
    <property type="entry name" value="M20_bAS"/>
    <property type="match status" value="1"/>
</dbReference>
<evidence type="ECO:0000256" key="4">
    <source>
        <dbReference type="PIRSR" id="PIRSR001235-2"/>
    </source>
</evidence>
<proteinExistence type="inferred from homology"/>
<accession>A0A4Y9ETT4</accession>
<evidence type="ECO:0000256" key="2">
    <source>
        <dbReference type="ARBA" id="ARBA00022801"/>
    </source>
</evidence>